<sequence length="135" mass="14841">MTAEDKAAIEAKAHERKLTVTDYLTRAGVGRAARQRSTSTRSTCCVPAWMAVEHGIAIRNVELRELKKQIQDESEALRSMARGTQANGDTSRPPAPGVSTDDNDIKALVGPRPESPRPSFAREHRRQALHGTRGR</sequence>
<accession>A0A4R0X8W4</accession>
<name>A0A4R0X8W4_9BURK</name>
<protein>
    <submittedName>
        <fullName evidence="2">Uncharacterized protein</fullName>
    </submittedName>
</protein>
<feature type="compositionally biased region" description="Basic residues" evidence="1">
    <location>
        <begin position="123"/>
        <end position="135"/>
    </location>
</feature>
<reference evidence="2 3" key="1">
    <citation type="submission" date="2017-02" db="EMBL/GenBank/DDBJ databases">
        <title>Paraburkholderia sophoroidis sp. nov. and Paraburkholderia steynii sp. nov. rhizobial symbionts of the fynbos legume Hypocalyptus sophoroides.</title>
        <authorList>
            <person name="Steenkamp E.T."/>
            <person name="Beukes C.W."/>
            <person name="Van Zyl E."/>
            <person name="Avontuur J."/>
            <person name="Chan W.Y."/>
            <person name="Hassen A."/>
            <person name="Palmer M."/>
            <person name="Mthombeni L."/>
            <person name="Phalane F."/>
            <person name="Sereme K."/>
            <person name="Venter S.N."/>
        </authorList>
    </citation>
    <scope>NUCLEOTIDE SEQUENCE [LARGE SCALE GENOMIC DNA]</scope>
    <source>
        <strain evidence="2 3">HC1.1ba</strain>
    </source>
</reference>
<keyword evidence="3" id="KW-1185">Reference proteome</keyword>
<evidence type="ECO:0000313" key="2">
    <source>
        <dbReference type="EMBL" id="TCG03109.1"/>
    </source>
</evidence>
<comment type="caution">
    <text evidence="2">The sequence shown here is derived from an EMBL/GenBank/DDBJ whole genome shotgun (WGS) entry which is preliminary data.</text>
</comment>
<dbReference type="AlphaFoldDB" id="A0A4R0X8W4"/>
<proteinExistence type="predicted"/>
<evidence type="ECO:0000313" key="3">
    <source>
        <dbReference type="Proteomes" id="UP000294200"/>
    </source>
</evidence>
<dbReference type="EMBL" id="MWML01000517">
    <property type="protein sequence ID" value="TCG03109.1"/>
    <property type="molecule type" value="Genomic_DNA"/>
</dbReference>
<organism evidence="2 3">
    <name type="scientific">Paraburkholderia steynii</name>
    <dbReference type="NCBI Taxonomy" id="1245441"/>
    <lineage>
        <taxon>Bacteria</taxon>
        <taxon>Pseudomonadati</taxon>
        <taxon>Pseudomonadota</taxon>
        <taxon>Betaproteobacteria</taxon>
        <taxon>Burkholderiales</taxon>
        <taxon>Burkholderiaceae</taxon>
        <taxon>Paraburkholderia</taxon>
    </lineage>
</organism>
<dbReference type="Proteomes" id="UP000294200">
    <property type="component" value="Unassembled WGS sequence"/>
</dbReference>
<feature type="region of interest" description="Disordered" evidence="1">
    <location>
        <begin position="74"/>
        <end position="135"/>
    </location>
</feature>
<gene>
    <name evidence="2" type="ORF">BZM27_50925</name>
</gene>
<evidence type="ECO:0000256" key="1">
    <source>
        <dbReference type="SAM" id="MobiDB-lite"/>
    </source>
</evidence>